<dbReference type="EMBL" id="JBHSKP010000004">
    <property type="protein sequence ID" value="MFC5151804.1"/>
    <property type="molecule type" value="Genomic_DNA"/>
</dbReference>
<keyword evidence="2" id="KW-1185">Reference proteome</keyword>
<dbReference type="Proteomes" id="UP001596160">
    <property type="component" value="Unassembled WGS sequence"/>
</dbReference>
<gene>
    <name evidence="1" type="ORF">ACFPRH_08665</name>
</gene>
<proteinExistence type="predicted"/>
<dbReference type="RefSeq" id="WP_344476326.1">
    <property type="nucleotide sequence ID" value="NZ_BAAASB010000006.1"/>
</dbReference>
<evidence type="ECO:0000313" key="2">
    <source>
        <dbReference type="Proteomes" id="UP001596160"/>
    </source>
</evidence>
<evidence type="ECO:0000313" key="1">
    <source>
        <dbReference type="EMBL" id="MFC5151804.1"/>
    </source>
</evidence>
<reference evidence="2" key="1">
    <citation type="journal article" date="2019" name="Int. J. Syst. Evol. Microbiol.">
        <title>The Global Catalogue of Microorganisms (GCM) 10K type strain sequencing project: providing services to taxonomists for standard genome sequencing and annotation.</title>
        <authorList>
            <consortium name="The Broad Institute Genomics Platform"/>
            <consortium name="The Broad Institute Genome Sequencing Center for Infectious Disease"/>
            <person name="Wu L."/>
            <person name="Ma J."/>
        </authorList>
    </citation>
    <scope>NUCLEOTIDE SEQUENCE [LARGE SCALE GENOMIC DNA]</scope>
    <source>
        <strain evidence="2">PCU 266</strain>
    </source>
</reference>
<protein>
    <submittedName>
        <fullName evidence="1">Uncharacterized protein</fullName>
    </submittedName>
</protein>
<accession>A0ABW0ADW4</accession>
<organism evidence="1 2">
    <name type="scientific">Streptomyces amakusaensis</name>
    <dbReference type="NCBI Taxonomy" id="67271"/>
    <lineage>
        <taxon>Bacteria</taxon>
        <taxon>Bacillati</taxon>
        <taxon>Actinomycetota</taxon>
        <taxon>Actinomycetes</taxon>
        <taxon>Kitasatosporales</taxon>
        <taxon>Streptomycetaceae</taxon>
        <taxon>Streptomyces</taxon>
    </lineage>
</organism>
<sequence length="85" mass="9498">MTNSPQPEEDTGRDLEIGTLAYDIRIERVGVVMEECGRHYALRPPCGGREWEAPAADLRPATVAERISSELAERNANSRKGTSWR</sequence>
<comment type="caution">
    <text evidence="1">The sequence shown here is derived from an EMBL/GenBank/DDBJ whole genome shotgun (WGS) entry which is preliminary data.</text>
</comment>
<name>A0ABW0ADW4_9ACTN</name>